<evidence type="ECO:0000256" key="8">
    <source>
        <dbReference type="ARBA" id="ARBA00023136"/>
    </source>
</evidence>
<evidence type="ECO:0000256" key="9">
    <source>
        <dbReference type="RuleBase" id="RU361157"/>
    </source>
</evidence>
<comment type="subcellular location">
    <subcellularLocation>
        <location evidence="1 9">Cell inner membrane</location>
        <topology evidence="1 9">Multi-pass membrane protein</topology>
    </subcellularLocation>
</comment>
<sequence length="280" mass="32116">MTMNESKVLKETVIKAGDIQPLKTYLKDLWHYRLLLWVFTARDIKVRYSQTILGFGWILLSPLITVGVFTFVFGFMIKIPTDGLPYLLFYLVAIIPWYAFMAMINLTMGSVEGNAGLVSKIYFPRLLLGGTYTLSAGVDYLVGFCLIILCAILYHKLSFQLFVLFPFLFAIQAMFAMGLGLMMAPFSTKYRDIKLFVPLALQLYYFANPILYPVSASPHWLRLWYEFNPMSMIICSYRDALNGHWPSLEQFSFGFLAAIAIFIIGFNIFRKHEQSLVDAI</sequence>
<evidence type="ECO:0000259" key="10">
    <source>
        <dbReference type="PROSITE" id="PS51012"/>
    </source>
</evidence>
<name>T2ATF5_LEGPN</name>
<keyword evidence="8 9" id="KW-0472">Membrane</keyword>
<dbReference type="EMBL" id="KF536969">
    <property type="protein sequence ID" value="AGU99407.1"/>
    <property type="molecule type" value="Genomic_DNA"/>
</dbReference>
<evidence type="ECO:0000256" key="4">
    <source>
        <dbReference type="ARBA" id="ARBA00022475"/>
    </source>
</evidence>
<feature type="domain" description="ABC transmembrane type-2" evidence="10">
    <location>
        <begin position="53"/>
        <end position="272"/>
    </location>
</feature>
<feature type="transmembrane region" description="Helical" evidence="9">
    <location>
        <begin position="126"/>
        <end position="155"/>
    </location>
</feature>
<evidence type="ECO:0000256" key="6">
    <source>
        <dbReference type="ARBA" id="ARBA00022692"/>
    </source>
</evidence>
<dbReference type="PROSITE" id="PS51012">
    <property type="entry name" value="ABC_TM2"/>
    <property type="match status" value="1"/>
</dbReference>
<dbReference type="GO" id="GO:0140359">
    <property type="term" value="F:ABC-type transporter activity"/>
    <property type="evidence" value="ECO:0007669"/>
    <property type="project" value="InterPro"/>
</dbReference>
<evidence type="ECO:0000256" key="3">
    <source>
        <dbReference type="ARBA" id="ARBA00022448"/>
    </source>
</evidence>
<gene>
    <name evidence="11" type="primary">wzm</name>
</gene>
<dbReference type="RefSeq" id="WP_032832917.1">
    <property type="nucleotide sequence ID" value="NZ_LBAI01000001.1"/>
</dbReference>
<organism evidence="11">
    <name type="scientific">Legionella pneumophila</name>
    <dbReference type="NCBI Taxonomy" id="446"/>
    <lineage>
        <taxon>Bacteria</taxon>
        <taxon>Pseudomonadati</taxon>
        <taxon>Pseudomonadota</taxon>
        <taxon>Gammaproteobacteria</taxon>
        <taxon>Legionellales</taxon>
        <taxon>Legionellaceae</taxon>
        <taxon>Legionella</taxon>
    </lineage>
</organism>
<dbReference type="InterPro" id="IPR013525">
    <property type="entry name" value="ABC2_TM"/>
</dbReference>
<dbReference type="PANTHER" id="PTHR30413">
    <property type="entry name" value="INNER MEMBRANE TRANSPORT PERMEASE"/>
    <property type="match status" value="1"/>
</dbReference>
<keyword evidence="4 9" id="KW-1003">Cell membrane</keyword>
<evidence type="ECO:0000256" key="2">
    <source>
        <dbReference type="ARBA" id="ARBA00007783"/>
    </source>
</evidence>
<dbReference type="PANTHER" id="PTHR30413:SF8">
    <property type="entry name" value="TRANSPORT PERMEASE PROTEIN"/>
    <property type="match status" value="1"/>
</dbReference>
<evidence type="ECO:0000256" key="7">
    <source>
        <dbReference type="ARBA" id="ARBA00022989"/>
    </source>
</evidence>
<evidence type="ECO:0000256" key="1">
    <source>
        <dbReference type="ARBA" id="ARBA00004429"/>
    </source>
</evidence>
<proteinExistence type="inferred from homology"/>
<dbReference type="Pfam" id="PF01061">
    <property type="entry name" value="ABC2_membrane"/>
    <property type="match status" value="1"/>
</dbReference>
<feature type="transmembrane region" description="Helical" evidence="9">
    <location>
        <begin position="83"/>
        <end position="106"/>
    </location>
</feature>
<keyword evidence="5" id="KW-0997">Cell inner membrane</keyword>
<keyword evidence="7 9" id="KW-1133">Transmembrane helix</keyword>
<feature type="transmembrane region" description="Helical" evidence="9">
    <location>
        <begin position="161"/>
        <end position="183"/>
    </location>
</feature>
<evidence type="ECO:0000256" key="5">
    <source>
        <dbReference type="ARBA" id="ARBA00022519"/>
    </source>
</evidence>
<feature type="transmembrane region" description="Helical" evidence="9">
    <location>
        <begin position="52"/>
        <end position="77"/>
    </location>
</feature>
<keyword evidence="6 9" id="KW-0812">Transmembrane</keyword>
<keyword evidence="3 9" id="KW-0813">Transport</keyword>
<comment type="similarity">
    <text evidence="2 9">Belongs to the ABC-2 integral membrane protein family.</text>
</comment>
<protein>
    <recommendedName>
        <fullName evidence="9">Transport permease protein</fullName>
    </recommendedName>
</protein>
<feature type="transmembrane region" description="Helical" evidence="9">
    <location>
        <begin position="195"/>
        <end position="214"/>
    </location>
</feature>
<dbReference type="AlphaFoldDB" id="T2ATF5"/>
<accession>T2ATF5</accession>
<evidence type="ECO:0000313" key="11">
    <source>
        <dbReference type="EMBL" id="AGU99407.1"/>
    </source>
</evidence>
<reference evidence="11" key="1">
    <citation type="journal article" date="2013" name="Appl. Environ. Microbiol.">
        <title>Development of a DNA Microarray Method for Detection and Identification of All 15 Distinct O-Antigen Forms of Legionella pneumophila.</title>
        <authorList>
            <person name="Cao B."/>
            <person name="Yao F."/>
            <person name="Liu X."/>
            <person name="Feng L."/>
            <person name="Wang L."/>
        </authorList>
    </citation>
    <scope>NUCLEOTIDE SEQUENCE</scope>
    <source>
        <strain evidence="11">O2</strain>
    </source>
</reference>
<dbReference type="InterPro" id="IPR047817">
    <property type="entry name" value="ABC2_TM_bact-type"/>
</dbReference>
<dbReference type="GO" id="GO:0005886">
    <property type="term" value="C:plasma membrane"/>
    <property type="evidence" value="ECO:0007669"/>
    <property type="project" value="UniProtKB-SubCell"/>
</dbReference>
<dbReference type="GO" id="GO:0015920">
    <property type="term" value="P:lipopolysaccharide transport"/>
    <property type="evidence" value="ECO:0007669"/>
    <property type="project" value="TreeGrafter"/>
</dbReference>
<feature type="transmembrane region" description="Helical" evidence="9">
    <location>
        <begin position="251"/>
        <end position="269"/>
    </location>
</feature>